<dbReference type="EMBL" id="JASCTH010000021">
    <property type="protein sequence ID" value="MDI6102660.1"/>
    <property type="molecule type" value="Genomic_DNA"/>
</dbReference>
<name>A0ABT6WSG0_9ACTN</name>
<dbReference type="RefSeq" id="WP_282763728.1">
    <property type="nucleotide sequence ID" value="NZ_JASCTH010000021.1"/>
</dbReference>
<dbReference type="SUPFAM" id="SSF50494">
    <property type="entry name" value="Trypsin-like serine proteases"/>
    <property type="match status" value="1"/>
</dbReference>
<evidence type="ECO:0000259" key="1">
    <source>
        <dbReference type="Pfam" id="PF19955"/>
    </source>
</evidence>
<dbReference type="Pfam" id="PF13365">
    <property type="entry name" value="Trypsin_2"/>
    <property type="match status" value="1"/>
</dbReference>
<evidence type="ECO:0000313" key="2">
    <source>
        <dbReference type="EMBL" id="MDI6102660.1"/>
    </source>
</evidence>
<proteinExistence type="predicted"/>
<dbReference type="Proteomes" id="UP001241758">
    <property type="component" value="Unassembled WGS sequence"/>
</dbReference>
<dbReference type="PANTHER" id="PTHR43019">
    <property type="entry name" value="SERINE ENDOPROTEASE DEGS"/>
    <property type="match status" value="1"/>
</dbReference>
<evidence type="ECO:0000313" key="3">
    <source>
        <dbReference type="Proteomes" id="UP001241758"/>
    </source>
</evidence>
<keyword evidence="3" id="KW-1185">Reference proteome</keyword>
<dbReference type="Pfam" id="PF19955">
    <property type="entry name" value="EAD1"/>
    <property type="match status" value="1"/>
</dbReference>
<sequence length="365" mass="40200">MTDHWQPSGPWMSRFREALAQAFNAQSIELLTVDHFAPNTFENIAPAGPGRTFAYRLQELINQARMEDWLLDLVAAARERRPANPVLAAIADERGLTASGARLDNPTGQPLQQLIQANAQFITPAVFSARLPVLEGQICWIDIPGGGGTGFLVGPDLVLTNEHVIRSIRDGQPSWQRVRCWFDHQVPLGRADLPRKKRTEVALAEQWLVDSRPPSRFDWTPTLGDAGPEETDSALIRLAEAVGEMPLGGSSSDPDAPPREWIRYDPAARLAVGRQVFLLQHPEGEPLQLTIGTVTAFNAAGTRVRYDANSKNGSSGSPCFDADLRLVALHHAHDPHYPPSWNQAVPIEMVHQVWGKHGVTAGWED</sequence>
<dbReference type="InterPro" id="IPR045430">
    <property type="entry name" value="EAD1"/>
</dbReference>
<accession>A0ABT6WSG0</accession>
<reference evidence="2 3" key="1">
    <citation type="submission" date="2023-05" db="EMBL/GenBank/DDBJ databases">
        <title>Actinoplanes sp. NEAU-A12 genome sequencing.</title>
        <authorList>
            <person name="Wang Z.-S."/>
        </authorList>
    </citation>
    <scope>NUCLEOTIDE SEQUENCE [LARGE SCALE GENOMIC DNA]</scope>
    <source>
        <strain evidence="2 3">NEAU-A12</strain>
    </source>
</reference>
<dbReference type="PANTHER" id="PTHR43019:SF23">
    <property type="entry name" value="PROTEASE DO-LIKE 5, CHLOROPLASTIC"/>
    <property type="match status" value="1"/>
</dbReference>
<dbReference type="Gene3D" id="2.40.10.10">
    <property type="entry name" value="Trypsin-like serine proteases"/>
    <property type="match status" value="2"/>
</dbReference>
<organism evidence="2 3">
    <name type="scientific">Actinoplanes sandaracinus</name>
    <dbReference type="NCBI Taxonomy" id="3045177"/>
    <lineage>
        <taxon>Bacteria</taxon>
        <taxon>Bacillati</taxon>
        <taxon>Actinomycetota</taxon>
        <taxon>Actinomycetes</taxon>
        <taxon>Micromonosporales</taxon>
        <taxon>Micromonosporaceae</taxon>
        <taxon>Actinoplanes</taxon>
    </lineage>
</organism>
<dbReference type="InterPro" id="IPR043504">
    <property type="entry name" value="Peptidase_S1_PA_chymotrypsin"/>
</dbReference>
<gene>
    <name evidence="2" type="ORF">QLQ12_28980</name>
</gene>
<comment type="caution">
    <text evidence="2">The sequence shown here is derived from an EMBL/GenBank/DDBJ whole genome shotgun (WGS) entry which is preliminary data.</text>
</comment>
<feature type="domain" description="Effector-associated" evidence="1">
    <location>
        <begin position="7"/>
        <end position="94"/>
    </location>
</feature>
<dbReference type="InterPro" id="IPR009003">
    <property type="entry name" value="Peptidase_S1_PA"/>
</dbReference>
<protein>
    <submittedName>
        <fullName evidence="2">Trypsin-like peptidase domain-containing protein</fullName>
    </submittedName>
</protein>